<proteinExistence type="predicted"/>
<dbReference type="Proteomes" id="UP000319576">
    <property type="component" value="Chromosome"/>
</dbReference>
<dbReference type="AlphaFoldDB" id="A0A517XTH0"/>
<reference evidence="3 4" key="1">
    <citation type="submission" date="2019-02" db="EMBL/GenBank/DDBJ databases">
        <title>Deep-cultivation of Planctomycetes and their phenomic and genomic characterization uncovers novel biology.</title>
        <authorList>
            <person name="Wiegand S."/>
            <person name="Jogler M."/>
            <person name="Boedeker C."/>
            <person name="Pinto D."/>
            <person name="Vollmers J."/>
            <person name="Rivas-Marin E."/>
            <person name="Kohn T."/>
            <person name="Peeters S.H."/>
            <person name="Heuer A."/>
            <person name="Rast P."/>
            <person name="Oberbeckmann S."/>
            <person name="Bunk B."/>
            <person name="Jeske O."/>
            <person name="Meyerdierks A."/>
            <person name="Storesund J.E."/>
            <person name="Kallscheuer N."/>
            <person name="Luecker S."/>
            <person name="Lage O.M."/>
            <person name="Pohl T."/>
            <person name="Merkel B.J."/>
            <person name="Hornburger P."/>
            <person name="Mueller R.-W."/>
            <person name="Bruemmer F."/>
            <person name="Labrenz M."/>
            <person name="Spormann A.M."/>
            <person name="Op den Camp H."/>
            <person name="Overmann J."/>
            <person name="Amann R."/>
            <person name="Jetten M.S.M."/>
            <person name="Mascher T."/>
            <person name="Medema M.H."/>
            <person name="Devos D.P."/>
            <person name="Kaster A.-K."/>
            <person name="Ovreas L."/>
            <person name="Rohde M."/>
            <person name="Galperin M.Y."/>
            <person name="Jogler C."/>
        </authorList>
    </citation>
    <scope>NUCLEOTIDE SEQUENCE [LARGE SCALE GENOMIC DNA]</scope>
    <source>
        <strain evidence="3 4">ETA_A1</strain>
    </source>
</reference>
<dbReference type="OrthoDB" id="253494at2"/>
<feature type="compositionally biased region" description="Polar residues" evidence="1">
    <location>
        <begin position="264"/>
        <end position="273"/>
    </location>
</feature>
<sequence>MWSRSAAAAGLVLGLGALSTGQSPSPYSRAVPPDAAALARLNLRVEWAQFLPIAGGRDTVQMVQTIGDQLFVQTRTGHLIAVDARTGRIQWQAALGNGGYSNVYPVAANDRFVYVAHVTRAYAFYRDTGVLEFTAELGTTPVAGLSADARGLYAPLATQPGAAGEHRVLALELPNPIVIPDLTREKAPKAGEAVIGRANPVDQLTDRYPAPGVYRSSNPDQFDRPPTGGFEQPRASGGGGGSRSPSLAAVPRVTPPYTIEGHPTSPSLQTVPSLRQPYRLRDDSGKNVQRTPSIGTIPPSVSAALALTDLRPQGVKPKVRWEYGLTTRIRFAPVLTPSRVWIVTDSKSKLALGKADRVVEVDGPMWEEVAAPPGRAGVIAYVPLSDGSLLAVDLEGGNRISGVNILWRTNVGGILNHTPLVTEDAVFASGDHSGVVRVDRKTGAQVWRTDRQADRLLAVNQDFAYVRDNLGKLLVYDARRPTEANGRAAPLTSLGIPEFNIPVVNTVSDRLFLAADNGLIVCLRDAARKYESPVRMAPPVTVDPVPRQAAPPAGMPPMEAMPKVEPPPAPPKN</sequence>
<evidence type="ECO:0000256" key="1">
    <source>
        <dbReference type="SAM" id="MobiDB-lite"/>
    </source>
</evidence>
<dbReference type="PANTHER" id="PTHR34512">
    <property type="entry name" value="CELL SURFACE PROTEIN"/>
    <property type="match status" value="1"/>
</dbReference>
<feature type="compositionally biased region" description="Pro residues" evidence="1">
    <location>
        <begin position="564"/>
        <end position="573"/>
    </location>
</feature>
<feature type="region of interest" description="Disordered" evidence="1">
    <location>
        <begin position="538"/>
        <end position="573"/>
    </location>
</feature>
<dbReference type="Pfam" id="PF13360">
    <property type="entry name" value="PQQ_2"/>
    <property type="match status" value="2"/>
</dbReference>
<evidence type="ECO:0000313" key="3">
    <source>
        <dbReference type="EMBL" id="QDU20829.1"/>
    </source>
</evidence>
<gene>
    <name evidence="3" type="ORF">ETAA1_27900</name>
</gene>
<evidence type="ECO:0000259" key="2">
    <source>
        <dbReference type="Pfam" id="PF13360"/>
    </source>
</evidence>
<dbReference type="InterPro" id="IPR015943">
    <property type="entry name" value="WD40/YVTN_repeat-like_dom_sf"/>
</dbReference>
<keyword evidence="4" id="KW-1185">Reference proteome</keyword>
<feature type="domain" description="Pyrrolo-quinoline quinone repeat" evidence="2">
    <location>
        <begin position="67"/>
        <end position="147"/>
    </location>
</feature>
<dbReference type="InterPro" id="IPR018391">
    <property type="entry name" value="PQQ_b-propeller_rpt"/>
</dbReference>
<dbReference type="Gene3D" id="2.130.10.10">
    <property type="entry name" value="YVTN repeat-like/Quinoprotein amine dehydrogenase"/>
    <property type="match status" value="2"/>
</dbReference>
<dbReference type="RefSeq" id="WP_145239053.1">
    <property type="nucleotide sequence ID" value="NZ_CP036273.1"/>
</dbReference>
<dbReference type="SMART" id="SM00564">
    <property type="entry name" value="PQQ"/>
    <property type="match status" value="3"/>
</dbReference>
<dbReference type="EMBL" id="CP036273">
    <property type="protein sequence ID" value="QDU20829.1"/>
    <property type="molecule type" value="Genomic_DNA"/>
</dbReference>
<protein>
    <submittedName>
        <fullName evidence="3">Outer membrane biogenesis protein BamB</fullName>
    </submittedName>
</protein>
<feature type="compositionally biased region" description="Low complexity" evidence="1">
    <location>
        <begin position="550"/>
        <end position="563"/>
    </location>
</feature>
<organism evidence="3 4">
    <name type="scientific">Urbifossiella limnaea</name>
    <dbReference type="NCBI Taxonomy" id="2528023"/>
    <lineage>
        <taxon>Bacteria</taxon>
        <taxon>Pseudomonadati</taxon>
        <taxon>Planctomycetota</taxon>
        <taxon>Planctomycetia</taxon>
        <taxon>Gemmatales</taxon>
        <taxon>Gemmataceae</taxon>
        <taxon>Urbifossiella</taxon>
    </lineage>
</organism>
<feature type="domain" description="Pyrrolo-quinoline quinone repeat" evidence="2">
    <location>
        <begin position="366"/>
        <end position="479"/>
    </location>
</feature>
<evidence type="ECO:0000313" key="4">
    <source>
        <dbReference type="Proteomes" id="UP000319576"/>
    </source>
</evidence>
<name>A0A517XTH0_9BACT</name>
<dbReference type="PANTHER" id="PTHR34512:SF30">
    <property type="entry name" value="OUTER MEMBRANE PROTEIN ASSEMBLY FACTOR BAMB"/>
    <property type="match status" value="1"/>
</dbReference>
<dbReference type="SUPFAM" id="SSF50998">
    <property type="entry name" value="Quinoprotein alcohol dehydrogenase-like"/>
    <property type="match status" value="2"/>
</dbReference>
<accession>A0A517XTH0</accession>
<dbReference type="InterPro" id="IPR011047">
    <property type="entry name" value="Quinoprotein_ADH-like_sf"/>
</dbReference>
<dbReference type="KEGG" id="uli:ETAA1_27900"/>
<dbReference type="InterPro" id="IPR002372">
    <property type="entry name" value="PQQ_rpt_dom"/>
</dbReference>
<feature type="region of interest" description="Disordered" evidence="1">
    <location>
        <begin position="205"/>
        <end position="295"/>
    </location>
</feature>